<keyword evidence="3 7" id="KW-0812">Transmembrane</keyword>
<dbReference type="Pfam" id="PF06472">
    <property type="entry name" value="ABC_membrane_2"/>
    <property type="match status" value="1"/>
</dbReference>
<dbReference type="PROSITE" id="PS50893">
    <property type="entry name" value="ABC_TRANSPORTER_2"/>
    <property type="match status" value="1"/>
</dbReference>
<evidence type="ECO:0000256" key="4">
    <source>
        <dbReference type="ARBA" id="ARBA00022989"/>
    </source>
</evidence>
<dbReference type="InterPro" id="IPR050835">
    <property type="entry name" value="ABC_transporter_sub-D"/>
</dbReference>
<feature type="signal peptide" evidence="8">
    <location>
        <begin position="1"/>
        <end position="29"/>
    </location>
</feature>
<feature type="chain" id="PRO_5030576415" description="ABC transporter domain-containing protein" evidence="8">
    <location>
        <begin position="30"/>
        <end position="689"/>
    </location>
</feature>
<dbReference type="Gene3D" id="1.20.1560.10">
    <property type="entry name" value="ABC transporter type 1, transmembrane domain"/>
    <property type="match status" value="1"/>
</dbReference>
<dbReference type="EMBL" id="HBKP01011188">
    <property type="protein sequence ID" value="CAE2217761.1"/>
    <property type="molecule type" value="Transcribed_RNA"/>
</dbReference>
<dbReference type="GO" id="GO:0006635">
    <property type="term" value="P:fatty acid beta-oxidation"/>
    <property type="evidence" value="ECO:0007669"/>
    <property type="project" value="TreeGrafter"/>
</dbReference>
<dbReference type="CDD" id="cd03223">
    <property type="entry name" value="ABCD_peroxisomal_ALDP"/>
    <property type="match status" value="1"/>
</dbReference>
<keyword evidence="2" id="KW-0813">Transport</keyword>
<dbReference type="PANTHER" id="PTHR11384:SF67">
    <property type="entry name" value="ATP-BINDING CASSETTE SUB-FAMILY D MEMBER 1"/>
    <property type="match status" value="1"/>
</dbReference>
<dbReference type="GO" id="GO:0007031">
    <property type="term" value="P:peroxisome organization"/>
    <property type="evidence" value="ECO:0007669"/>
    <property type="project" value="TreeGrafter"/>
</dbReference>
<dbReference type="AlphaFoldDB" id="A0A7S4I3T8"/>
<dbReference type="PANTHER" id="PTHR11384">
    <property type="entry name" value="ATP-BINDING CASSETTE, SUB-FAMILY D MEMBER"/>
    <property type="match status" value="1"/>
</dbReference>
<dbReference type="InterPro" id="IPR036640">
    <property type="entry name" value="ABC1_TM_sf"/>
</dbReference>
<organism evidence="10">
    <name type="scientific">Vannella robusta</name>
    <dbReference type="NCBI Taxonomy" id="1487602"/>
    <lineage>
        <taxon>Eukaryota</taxon>
        <taxon>Amoebozoa</taxon>
        <taxon>Discosea</taxon>
        <taxon>Flabellinia</taxon>
        <taxon>Vannellidae</taxon>
        <taxon>Vannella</taxon>
    </lineage>
</organism>
<dbReference type="GO" id="GO:0042760">
    <property type="term" value="P:very long-chain fatty acid catabolic process"/>
    <property type="evidence" value="ECO:0007669"/>
    <property type="project" value="TreeGrafter"/>
</dbReference>
<feature type="domain" description="ABC transporter" evidence="9">
    <location>
        <begin position="450"/>
        <end position="681"/>
    </location>
</feature>
<evidence type="ECO:0000256" key="5">
    <source>
        <dbReference type="ARBA" id="ARBA00023136"/>
    </source>
</evidence>
<keyword evidence="8" id="KW-0732">Signal</keyword>
<reference evidence="10" key="1">
    <citation type="submission" date="2021-01" db="EMBL/GenBank/DDBJ databases">
        <authorList>
            <person name="Corre E."/>
            <person name="Pelletier E."/>
            <person name="Niang G."/>
            <person name="Scheremetjew M."/>
            <person name="Finn R."/>
            <person name="Kale V."/>
            <person name="Holt S."/>
            <person name="Cochrane G."/>
            <person name="Meng A."/>
            <person name="Brown T."/>
            <person name="Cohen L."/>
        </authorList>
    </citation>
    <scope>NUCLEOTIDE SEQUENCE</scope>
    <source>
        <strain evidence="10">DIVA3 518/3/11/1/6</strain>
    </source>
</reference>
<dbReference type="Pfam" id="PF00005">
    <property type="entry name" value="ABC_tran"/>
    <property type="match status" value="1"/>
</dbReference>
<protein>
    <recommendedName>
        <fullName evidence="9">ABC transporter domain-containing protein</fullName>
    </recommendedName>
</protein>
<dbReference type="GO" id="GO:0016887">
    <property type="term" value="F:ATP hydrolysis activity"/>
    <property type="evidence" value="ECO:0007669"/>
    <property type="project" value="InterPro"/>
</dbReference>
<evidence type="ECO:0000313" key="10">
    <source>
        <dbReference type="EMBL" id="CAE2217761.1"/>
    </source>
</evidence>
<evidence type="ECO:0000256" key="6">
    <source>
        <dbReference type="SAM" id="MobiDB-lite"/>
    </source>
</evidence>
<keyword evidence="5 7" id="KW-0472">Membrane</keyword>
<name>A0A7S4I3T8_9EUKA</name>
<dbReference type="GO" id="GO:0005778">
    <property type="term" value="C:peroxisomal membrane"/>
    <property type="evidence" value="ECO:0007669"/>
    <property type="project" value="TreeGrafter"/>
</dbReference>
<evidence type="ECO:0000256" key="7">
    <source>
        <dbReference type="SAM" id="Phobius"/>
    </source>
</evidence>
<feature type="region of interest" description="Disordered" evidence="6">
    <location>
        <begin position="664"/>
        <end position="689"/>
    </location>
</feature>
<keyword evidence="4 7" id="KW-1133">Transmembrane helix</keyword>
<accession>A0A7S4I3T8</accession>
<gene>
    <name evidence="10" type="ORF">VSP0166_LOCUS7864</name>
</gene>
<feature type="transmembrane region" description="Helical" evidence="7">
    <location>
        <begin position="117"/>
        <end position="141"/>
    </location>
</feature>
<dbReference type="SUPFAM" id="SSF90123">
    <property type="entry name" value="ABC transporter transmembrane region"/>
    <property type="match status" value="1"/>
</dbReference>
<dbReference type="SUPFAM" id="SSF52540">
    <property type="entry name" value="P-loop containing nucleoside triphosphate hydrolases"/>
    <property type="match status" value="1"/>
</dbReference>
<dbReference type="GO" id="GO:0140359">
    <property type="term" value="F:ABC-type transporter activity"/>
    <property type="evidence" value="ECO:0007669"/>
    <property type="project" value="InterPro"/>
</dbReference>
<dbReference type="GO" id="GO:0005524">
    <property type="term" value="F:ATP binding"/>
    <property type="evidence" value="ECO:0007669"/>
    <property type="project" value="InterPro"/>
</dbReference>
<feature type="transmembrane region" description="Helical" evidence="7">
    <location>
        <begin position="153"/>
        <end position="173"/>
    </location>
</feature>
<dbReference type="GO" id="GO:0005324">
    <property type="term" value="F:long-chain fatty acid transmembrane transporter activity"/>
    <property type="evidence" value="ECO:0007669"/>
    <property type="project" value="TreeGrafter"/>
</dbReference>
<sequence>MNLDKAGGKKKFPHFLFLFLLVMDQYVPHQLPFALKAFQLSRIPIKVIERALEKRKYKLLGVGGILVGTTVLWKLGNTQPTNNSTAKPGRPKIDLVFWKRLYRLVRLCIPGVFSWEFAHLVVLSLLLLSRTLFTISIATLMGSNIRALTEGNFYSFVNGVTRVGFLAIPVSIINSALKYFTNMFALYCRRRLSKHGHDKYLTGNTMYRQDISNLPCDKILTNEIEKFSLSLSNLYTGTFKPLLDVVFFANALRHSVGITGPFVLVGYYAGAGVLLRSVMPSFGKLYSHQQRLENNFQYNHARLLSHTEEIAFYGGNELEKNTIDEQFDDIFCKSRWIFRLQALVNMLDNWLIKYGASIAGYAVVSKPVFGRISYTRKFLNTSAKSAVSERAAGFTRNTHLLVNLASAITQLVLVKKKILTLAGHTTKVSQLFERLDSCDIPVHNEESRRIRSNIISFSHVNVIAPNQQTIIRDLSFRVQPGNSLLIQGPPGSGKTSIFRLLSGIWPLQSGTITKPNHSEIFYIPQHPYFPVGTLKEQIIYPMTLQQFTSHGHHDGDLYKLLEFVHLTSLLDSHGWYKRADWESLISMSDLQRLAVCRIFFHQPRFAILDMAMCMVDAGVEMSIYQQAKEMGITFITVTEHQSLQSLHESVLTLKGNGDWEYTSDSIAELSDEEDDEEDDEEEEEHEECE</sequence>
<evidence type="ECO:0000256" key="1">
    <source>
        <dbReference type="ARBA" id="ARBA00008575"/>
    </source>
</evidence>
<dbReference type="InterPro" id="IPR011527">
    <property type="entry name" value="ABC1_TM_dom"/>
</dbReference>
<feature type="compositionally biased region" description="Acidic residues" evidence="6">
    <location>
        <begin position="669"/>
        <end position="689"/>
    </location>
</feature>
<dbReference type="InterPro" id="IPR003439">
    <property type="entry name" value="ABC_transporter-like_ATP-bd"/>
</dbReference>
<dbReference type="InterPro" id="IPR027417">
    <property type="entry name" value="P-loop_NTPase"/>
</dbReference>
<evidence type="ECO:0000256" key="3">
    <source>
        <dbReference type="ARBA" id="ARBA00022692"/>
    </source>
</evidence>
<proteinExistence type="inferred from homology"/>
<evidence type="ECO:0000259" key="9">
    <source>
        <dbReference type="PROSITE" id="PS50893"/>
    </source>
</evidence>
<dbReference type="GO" id="GO:0015910">
    <property type="term" value="P:long-chain fatty acid import into peroxisome"/>
    <property type="evidence" value="ECO:0007669"/>
    <property type="project" value="TreeGrafter"/>
</dbReference>
<dbReference type="Gene3D" id="3.40.50.300">
    <property type="entry name" value="P-loop containing nucleotide triphosphate hydrolases"/>
    <property type="match status" value="1"/>
</dbReference>
<evidence type="ECO:0000256" key="2">
    <source>
        <dbReference type="ARBA" id="ARBA00022448"/>
    </source>
</evidence>
<evidence type="ECO:0000256" key="8">
    <source>
        <dbReference type="SAM" id="SignalP"/>
    </source>
</evidence>
<comment type="similarity">
    <text evidence="1">Belongs to the ABC transporter superfamily. ABCD family. Peroxisomal fatty acyl CoA transporter (TC 3.A.1.203) subfamily.</text>
</comment>